<evidence type="ECO:0000256" key="7">
    <source>
        <dbReference type="SAM" id="MobiDB-lite"/>
    </source>
</evidence>
<reference evidence="10 11" key="1">
    <citation type="journal article" name="Sci. Rep.">
        <title>Genome-scale phylogenetic analyses confirm Olpidium as the closest living zoosporic fungus to the non-flagellated, terrestrial fungi.</title>
        <authorList>
            <person name="Chang Y."/>
            <person name="Rochon D."/>
            <person name="Sekimoto S."/>
            <person name="Wang Y."/>
            <person name="Chovatia M."/>
            <person name="Sandor L."/>
            <person name="Salamov A."/>
            <person name="Grigoriev I.V."/>
            <person name="Stajich J.E."/>
            <person name="Spatafora J.W."/>
        </authorList>
    </citation>
    <scope>NUCLEOTIDE SEQUENCE [LARGE SCALE GENOMIC DNA]</scope>
    <source>
        <strain evidence="10">S191</strain>
    </source>
</reference>
<keyword evidence="5" id="KW-0418">Kinase</keyword>
<dbReference type="InterPro" id="IPR017892">
    <property type="entry name" value="Pkinase_C"/>
</dbReference>
<dbReference type="PANTHER" id="PTHR24351">
    <property type="entry name" value="RIBOSOMAL PROTEIN S6 KINASE"/>
    <property type="match status" value="1"/>
</dbReference>
<feature type="non-terminal residue" evidence="10">
    <location>
        <position position="1"/>
    </location>
</feature>
<evidence type="ECO:0000313" key="10">
    <source>
        <dbReference type="EMBL" id="KAG5462369.1"/>
    </source>
</evidence>
<dbReference type="Gene3D" id="3.30.200.20">
    <property type="entry name" value="Phosphorylase Kinase, domain 1"/>
    <property type="match status" value="1"/>
</dbReference>
<keyword evidence="3" id="KW-0808">Transferase</keyword>
<feature type="domain" description="AGC-kinase C-terminal" evidence="9">
    <location>
        <begin position="189"/>
        <end position="260"/>
    </location>
</feature>
<dbReference type="GO" id="GO:0005524">
    <property type="term" value="F:ATP binding"/>
    <property type="evidence" value="ECO:0007669"/>
    <property type="project" value="UniProtKB-KW"/>
</dbReference>
<keyword evidence="2" id="KW-0597">Phosphoprotein</keyword>
<dbReference type="PROSITE" id="PS50011">
    <property type="entry name" value="PROTEIN_KINASE_DOM"/>
    <property type="match status" value="1"/>
</dbReference>
<evidence type="ECO:0000256" key="5">
    <source>
        <dbReference type="ARBA" id="ARBA00022777"/>
    </source>
</evidence>
<evidence type="ECO:0000256" key="4">
    <source>
        <dbReference type="ARBA" id="ARBA00022741"/>
    </source>
</evidence>
<dbReference type="Pfam" id="PF00433">
    <property type="entry name" value="Pkinase_C"/>
    <property type="match status" value="1"/>
</dbReference>
<dbReference type="InterPro" id="IPR011009">
    <property type="entry name" value="Kinase-like_dom_sf"/>
</dbReference>
<dbReference type="EMBL" id="JAEFCI010002226">
    <property type="protein sequence ID" value="KAG5462369.1"/>
    <property type="molecule type" value="Genomic_DNA"/>
</dbReference>
<dbReference type="SUPFAM" id="SSF56112">
    <property type="entry name" value="Protein kinase-like (PK-like)"/>
    <property type="match status" value="1"/>
</dbReference>
<dbReference type="InterPro" id="IPR000961">
    <property type="entry name" value="AGC-kinase_C"/>
</dbReference>
<organism evidence="10 11">
    <name type="scientific">Olpidium bornovanus</name>
    <dbReference type="NCBI Taxonomy" id="278681"/>
    <lineage>
        <taxon>Eukaryota</taxon>
        <taxon>Fungi</taxon>
        <taxon>Fungi incertae sedis</taxon>
        <taxon>Olpidiomycota</taxon>
        <taxon>Olpidiomycotina</taxon>
        <taxon>Olpidiomycetes</taxon>
        <taxon>Olpidiales</taxon>
        <taxon>Olpidiaceae</taxon>
        <taxon>Olpidium</taxon>
    </lineage>
</organism>
<keyword evidence="11" id="KW-1185">Reference proteome</keyword>
<gene>
    <name evidence="10" type="ORF">BJ554DRAFT_5312</name>
</gene>
<dbReference type="Proteomes" id="UP000673691">
    <property type="component" value="Unassembled WGS sequence"/>
</dbReference>
<evidence type="ECO:0000259" key="9">
    <source>
        <dbReference type="PROSITE" id="PS51285"/>
    </source>
</evidence>
<dbReference type="OrthoDB" id="63267at2759"/>
<evidence type="ECO:0000313" key="11">
    <source>
        <dbReference type="Proteomes" id="UP000673691"/>
    </source>
</evidence>
<dbReference type="GO" id="GO:0004674">
    <property type="term" value="F:protein serine/threonine kinase activity"/>
    <property type="evidence" value="ECO:0007669"/>
    <property type="project" value="UniProtKB-KW"/>
</dbReference>
<dbReference type="AlphaFoldDB" id="A0A8H8DKY5"/>
<feature type="compositionally biased region" description="Low complexity" evidence="7">
    <location>
        <begin position="124"/>
        <end position="143"/>
    </location>
</feature>
<sequence>DLKPENVLLDDEGHVLVTDFGLSKTGLLEYGESGRTGTVCGTIEYMVAPEVVLEHQYDKAVDWWSFGVLIFDMLTGSPPFVGNSRKAIMDNILKKKIVMPPYLTPDARDLITKLLRRNPAQRIGSSPPGAPAAANANPLAPDSPRSPQPGRPARRGRGRQHSDQCRSRSSSPFVSKGQASAIRAHRFFRKIDWDKLIRRELEPPIRPIVLADDDVSNFDSKFTSVPLTNTPPKASVSEMERQLLAANIRYVKRDYDSSALSSPPAVSAECTMESLPASGTSTPKAGATPSATGNLRPIPIRTPVQQRQNDVWQKLAACPDHPPCPAEPGASVDDETLLEQARTLSRSYKSLFKGFSWVAPSLLVEKGKNGDVGTQ</sequence>
<feature type="region of interest" description="Disordered" evidence="7">
    <location>
        <begin position="274"/>
        <end position="298"/>
    </location>
</feature>
<proteinExistence type="predicted"/>
<dbReference type="PROSITE" id="PS51285">
    <property type="entry name" value="AGC_KINASE_CTER"/>
    <property type="match status" value="1"/>
</dbReference>
<dbReference type="Gene3D" id="1.10.510.10">
    <property type="entry name" value="Transferase(Phosphotransferase) domain 1"/>
    <property type="match status" value="2"/>
</dbReference>
<feature type="compositionally biased region" description="Polar residues" evidence="7">
    <location>
        <begin position="277"/>
        <end position="293"/>
    </location>
</feature>
<keyword evidence="4" id="KW-0547">Nucleotide-binding</keyword>
<evidence type="ECO:0000259" key="8">
    <source>
        <dbReference type="PROSITE" id="PS50011"/>
    </source>
</evidence>
<accession>A0A8H8DKY5</accession>
<feature type="region of interest" description="Disordered" evidence="7">
    <location>
        <begin position="120"/>
        <end position="177"/>
    </location>
</feature>
<dbReference type="SMART" id="SM00133">
    <property type="entry name" value="S_TK_X"/>
    <property type="match status" value="1"/>
</dbReference>
<protein>
    <submittedName>
        <fullName evidence="10">Kinase-like domain-containing protein</fullName>
    </submittedName>
</protein>
<feature type="domain" description="Protein kinase" evidence="8">
    <location>
        <begin position="1"/>
        <end position="140"/>
    </location>
</feature>
<evidence type="ECO:0000256" key="6">
    <source>
        <dbReference type="ARBA" id="ARBA00022840"/>
    </source>
</evidence>
<dbReference type="InterPro" id="IPR000719">
    <property type="entry name" value="Prot_kinase_dom"/>
</dbReference>
<dbReference type="Pfam" id="PF00069">
    <property type="entry name" value="Pkinase"/>
    <property type="match status" value="1"/>
</dbReference>
<dbReference type="SMART" id="SM00220">
    <property type="entry name" value="S_TKc"/>
    <property type="match status" value="1"/>
</dbReference>
<keyword evidence="6" id="KW-0067">ATP-binding</keyword>
<name>A0A8H8DKY5_9FUNG</name>
<comment type="caution">
    <text evidence="10">The sequence shown here is derived from an EMBL/GenBank/DDBJ whole genome shotgun (WGS) entry which is preliminary data.</text>
</comment>
<keyword evidence="1" id="KW-0723">Serine/threonine-protein kinase</keyword>
<evidence type="ECO:0000256" key="3">
    <source>
        <dbReference type="ARBA" id="ARBA00022679"/>
    </source>
</evidence>
<evidence type="ECO:0000256" key="2">
    <source>
        <dbReference type="ARBA" id="ARBA00022553"/>
    </source>
</evidence>
<evidence type="ECO:0000256" key="1">
    <source>
        <dbReference type="ARBA" id="ARBA00022527"/>
    </source>
</evidence>